<dbReference type="InterPro" id="IPR000757">
    <property type="entry name" value="Beta-glucanase-like"/>
</dbReference>
<evidence type="ECO:0000256" key="2">
    <source>
        <dbReference type="SAM" id="MobiDB-lite"/>
    </source>
</evidence>
<dbReference type="CDD" id="cd08024">
    <property type="entry name" value="GH16_CCF"/>
    <property type="match status" value="1"/>
</dbReference>
<dbReference type="PANTHER" id="PTHR10963">
    <property type="entry name" value="GLYCOSYL HYDROLASE-RELATED"/>
    <property type="match status" value="1"/>
</dbReference>
<dbReference type="EMBL" id="OZ037945">
    <property type="protein sequence ID" value="CAL1701824.1"/>
    <property type="molecule type" value="Genomic_DNA"/>
</dbReference>
<feature type="region of interest" description="Disordered" evidence="2">
    <location>
        <begin position="96"/>
        <end position="120"/>
    </location>
</feature>
<keyword evidence="3" id="KW-0472">Membrane</keyword>
<protein>
    <recommendedName>
        <fullName evidence="4">GH16 domain-containing protein</fullName>
    </recommendedName>
</protein>
<keyword evidence="3" id="KW-0812">Transmembrane</keyword>
<feature type="region of interest" description="Disordered" evidence="2">
    <location>
        <begin position="1"/>
        <end position="75"/>
    </location>
</feature>
<feature type="compositionally biased region" description="Basic and acidic residues" evidence="2">
    <location>
        <begin position="40"/>
        <end position="58"/>
    </location>
</feature>
<keyword evidence="6" id="KW-1185">Reference proteome</keyword>
<keyword evidence="3" id="KW-1133">Transmembrane helix</keyword>
<evidence type="ECO:0000313" key="6">
    <source>
        <dbReference type="Proteomes" id="UP001497453"/>
    </source>
</evidence>
<dbReference type="SUPFAM" id="SSF49899">
    <property type="entry name" value="Concanavalin A-like lectins/glucanases"/>
    <property type="match status" value="1"/>
</dbReference>
<feature type="compositionally biased region" description="Low complexity" evidence="2">
    <location>
        <begin position="109"/>
        <end position="120"/>
    </location>
</feature>
<accession>A0ABP1D3W9</accession>
<feature type="compositionally biased region" description="Polar residues" evidence="2">
    <location>
        <begin position="60"/>
        <end position="75"/>
    </location>
</feature>
<sequence length="569" mass="63624">MRTPPSTASSTSSTTSLPAVPEMGSSRDPPLSPPKPLFFIDRKSSGQDVEEIRRDPFRSPDSSVPSTPRSVISNPFSPPVSVVNLSSDQHVTIASGTNATPSHSRAHSSRVSVHSSLRNSTTELNLKEVKPGLTSRASSQIRDSFMSPPTLARRATFHDANGVSRLSVAGPKYKRSRSTMLKGEIEKPWIGEKDVYGRIAYWLTYGVGFLGVAGSIILCYFGWRNVPRVGNLCLVMEDNFDHFDTDFTWQHEVDMGGFGNGEFEMTTTSSNNSFVKDGHLYIVPTLTSDVIGKDAVFNGYTFNITGCTNTNTSACGAISNETIATVIPPVMSARINTRRSHHIQFGKVEVRAKIPRGDWLWPSIWMLPVNEKYGPWPRSGEIDIMEARGNSPEYKGQGVDVVRGQLNWGPFSWLNGVSKTFGFWSDRRKSYADDFHTYGMEWTPHFMRIYVDSRLHKLLDLRFKVPFFERGDFPETVANGSQWIVTPNPWKDGTKAAPFDQPFYLVMDVAAGGTTGWFPDGLGDKPWLDGSLTAMRDFALEQDTWYDTWPKNIEDRAMVVDYVKMWQSC</sequence>
<comment type="similarity">
    <text evidence="1">Belongs to the glycosyl hydrolase 16 family.</text>
</comment>
<feature type="compositionally biased region" description="Low complexity" evidence="2">
    <location>
        <begin position="1"/>
        <end position="16"/>
    </location>
</feature>
<dbReference type="Gene3D" id="2.60.120.200">
    <property type="match status" value="1"/>
</dbReference>
<dbReference type="PANTHER" id="PTHR10963:SF55">
    <property type="entry name" value="GLYCOSIDE HYDROLASE FAMILY 16 PROTEIN"/>
    <property type="match status" value="1"/>
</dbReference>
<dbReference type="InterPro" id="IPR013320">
    <property type="entry name" value="ConA-like_dom_sf"/>
</dbReference>
<evidence type="ECO:0000313" key="5">
    <source>
        <dbReference type="EMBL" id="CAL1701824.1"/>
    </source>
</evidence>
<name>A0ABP1D3W9_9APHY</name>
<evidence type="ECO:0000259" key="4">
    <source>
        <dbReference type="PROSITE" id="PS51762"/>
    </source>
</evidence>
<feature type="transmembrane region" description="Helical" evidence="3">
    <location>
        <begin position="199"/>
        <end position="223"/>
    </location>
</feature>
<evidence type="ECO:0000256" key="1">
    <source>
        <dbReference type="ARBA" id="ARBA00006865"/>
    </source>
</evidence>
<reference evidence="6" key="1">
    <citation type="submission" date="2024-04" db="EMBL/GenBank/DDBJ databases">
        <authorList>
            <person name="Shaw F."/>
            <person name="Minotto A."/>
        </authorList>
    </citation>
    <scope>NUCLEOTIDE SEQUENCE [LARGE SCALE GENOMIC DNA]</scope>
</reference>
<dbReference type="InterPro" id="IPR050546">
    <property type="entry name" value="Glycosyl_Hydrlase_16"/>
</dbReference>
<evidence type="ECO:0000256" key="3">
    <source>
        <dbReference type="SAM" id="Phobius"/>
    </source>
</evidence>
<proteinExistence type="inferred from homology"/>
<organism evidence="5 6">
    <name type="scientific">Somion occarium</name>
    <dbReference type="NCBI Taxonomy" id="3059160"/>
    <lineage>
        <taxon>Eukaryota</taxon>
        <taxon>Fungi</taxon>
        <taxon>Dikarya</taxon>
        <taxon>Basidiomycota</taxon>
        <taxon>Agaricomycotina</taxon>
        <taxon>Agaricomycetes</taxon>
        <taxon>Polyporales</taxon>
        <taxon>Cerrenaceae</taxon>
        <taxon>Somion</taxon>
    </lineage>
</organism>
<feature type="domain" description="GH16" evidence="4">
    <location>
        <begin position="221"/>
        <end position="569"/>
    </location>
</feature>
<dbReference type="Proteomes" id="UP001497453">
    <property type="component" value="Chromosome 2"/>
</dbReference>
<dbReference type="Pfam" id="PF00722">
    <property type="entry name" value="Glyco_hydro_16"/>
    <property type="match status" value="1"/>
</dbReference>
<gene>
    <name evidence="5" type="ORF">GFSPODELE1_LOCUS3773</name>
</gene>
<dbReference type="PROSITE" id="PS51762">
    <property type="entry name" value="GH16_2"/>
    <property type="match status" value="1"/>
</dbReference>